<gene>
    <name evidence="1" type="ORF">E5329_08785</name>
</gene>
<accession>A0AC61RYA1</accession>
<evidence type="ECO:0000313" key="1">
    <source>
        <dbReference type="EMBL" id="TGY96647.1"/>
    </source>
</evidence>
<reference evidence="1" key="1">
    <citation type="submission" date="2019-04" db="EMBL/GenBank/DDBJ databases">
        <title>Microbes associate with the intestines of laboratory mice.</title>
        <authorList>
            <person name="Navarre W."/>
            <person name="Wong E."/>
            <person name="Huang K."/>
            <person name="Tropini C."/>
            <person name="Ng K."/>
            <person name="Yu B."/>
        </authorList>
    </citation>
    <scope>NUCLEOTIDE SEQUENCE</scope>
    <source>
        <strain evidence="1">NM01_1-7b</strain>
    </source>
</reference>
<proteinExistence type="predicted"/>
<name>A0AC61RYA1_9FIRM</name>
<dbReference type="Proteomes" id="UP000304953">
    <property type="component" value="Unassembled WGS sequence"/>
</dbReference>
<organism evidence="1 2">
    <name type="scientific">Petralouisia muris</name>
    <dbReference type="NCBI Taxonomy" id="3032872"/>
    <lineage>
        <taxon>Bacteria</taxon>
        <taxon>Bacillati</taxon>
        <taxon>Bacillota</taxon>
        <taxon>Clostridia</taxon>
        <taxon>Lachnospirales</taxon>
        <taxon>Lachnospiraceae</taxon>
        <taxon>Petralouisia</taxon>
    </lineage>
</organism>
<comment type="caution">
    <text evidence="1">The sequence shown here is derived from an EMBL/GenBank/DDBJ whole genome shotgun (WGS) entry which is preliminary data.</text>
</comment>
<sequence>MNKAELRKGLQRLKEYLAGQEFESMLLEEGEEAALDSLILPLEINEELSLDISCNFVHVPEFGDMLQYYGHLEVDELFAENPESFTEFNVLQLLNALNQMIPVGQFLFMQDQAEGEEQNVIGIRYTVLTALDNEIEMEKCVSVIKFLMHIYELLCSSLVLLLEGETVQNALYIIGDVINL</sequence>
<keyword evidence="2" id="KW-1185">Reference proteome</keyword>
<dbReference type="EMBL" id="SRYA01000014">
    <property type="protein sequence ID" value="TGY96647.1"/>
    <property type="molecule type" value="Genomic_DNA"/>
</dbReference>
<evidence type="ECO:0000313" key="2">
    <source>
        <dbReference type="Proteomes" id="UP000304953"/>
    </source>
</evidence>
<protein>
    <submittedName>
        <fullName evidence="1">Uncharacterized protein</fullName>
    </submittedName>
</protein>